<keyword evidence="1" id="KW-0812">Transmembrane</keyword>
<protein>
    <submittedName>
        <fullName evidence="2">Uncharacterized protein</fullName>
    </submittedName>
</protein>
<keyword evidence="1" id="KW-0472">Membrane</keyword>
<evidence type="ECO:0000313" key="2">
    <source>
        <dbReference type="EMBL" id="MFD1586988.1"/>
    </source>
</evidence>
<comment type="caution">
    <text evidence="2">The sequence shown here is derived from an EMBL/GenBank/DDBJ whole genome shotgun (WGS) entry which is preliminary data.</text>
</comment>
<keyword evidence="3" id="KW-1185">Reference proteome</keyword>
<dbReference type="EMBL" id="JBHUDJ010000003">
    <property type="protein sequence ID" value="MFD1586988.1"/>
    <property type="molecule type" value="Genomic_DNA"/>
</dbReference>
<gene>
    <name evidence="2" type="ORF">ACFR9U_08330</name>
</gene>
<feature type="transmembrane region" description="Helical" evidence="1">
    <location>
        <begin position="20"/>
        <end position="41"/>
    </location>
</feature>
<feature type="transmembrane region" description="Helical" evidence="1">
    <location>
        <begin position="48"/>
        <end position="71"/>
    </location>
</feature>
<reference evidence="2 3" key="1">
    <citation type="journal article" date="2019" name="Int. J. Syst. Evol. Microbiol.">
        <title>The Global Catalogue of Microorganisms (GCM) 10K type strain sequencing project: providing services to taxonomists for standard genome sequencing and annotation.</title>
        <authorList>
            <consortium name="The Broad Institute Genomics Platform"/>
            <consortium name="The Broad Institute Genome Sequencing Center for Infectious Disease"/>
            <person name="Wu L."/>
            <person name="Ma J."/>
        </authorList>
    </citation>
    <scope>NUCLEOTIDE SEQUENCE [LARGE SCALE GENOMIC DNA]</scope>
    <source>
        <strain evidence="2 3">CGMCC 1.12125</strain>
    </source>
</reference>
<dbReference type="Proteomes" id="UP001597119">
    <property type="component" value="Unassembled WGS sequence"/>
</dbReference>
<keyword evidence="1" id="KW-1133">Transmembrane helix</keyword>
<organism evidence="2 3">
    <name type="scientific">Halorientalis brevis</name>
    <dbReference type="NCBI Taxonomy" id="1126241"/>
    <lineage>
        <taxon>Archaea</taxon>
        <taxon>Methanobacteriati</taxon>
        <taxon>Methanobacteriota</taxon>
        <taxon>Stenosarchaea group</taxon>
        <taxon>Halobacteria</taxon>
        <taxon>Halobacteriales</taxon>
        <taxon>Haloarculaceae</taxon>
        <taxon>Halorientalis</taxon>
    </lineage>
</organism>
<dbReference type="RefSeq" id="WP_247375563.1">
    <property type="nucleotide sequence ID" value="NZ_JALLGV010000001.1"/>
</dbReference>
<dbReference type="AlphaFoldDB" id="A0ABD6CC33"/>
<evidence type="ECO:0000256" key="1">
    <source>
        <dbReference type="SAM" id="Phobius"/>
    </source>
</evidence>
<name>A0ABD6CC33_9EURY</name>
<proteinExistence type="predicted"/>
<evidence type="ECO:0000313" key="3">
    <source>
        <dbReference type="Proteomes" id="UP001597119"/>
    </source>
</evidence>
<accession>A0ABD6CC33</accession>
<sequence>MDEALEVLEVAEQFGLDGVVSWVLRAVGFLLVLAGLGLWLFTDAGLLVVPAALLVVGVLLLVATEALFVLVELV</sequence>